<comment type="caution">
    <text evidence="10">The sequence shown here is derived from an EMBL/GenBank/DDBJ whole genome shotgun (WGS) entry which is preliminary data.</text>
</comment>
<dbReference type="PANTHER" id="PTHR22781">
    <property type="entry name" value="DELTA ADAPTIN-RELATED"/>
    <property type="match status" value="1"/>
</dbReference>
<dbReference type="PIRSF" id="PIRSF037092">
    <property type="entry name" value="AP3_complex_delta"/>
    <property type="match status" value="1"/>
</dbReference>
<protein>
    <recommendedName>
        <fullName evidence="7">AP-3 complex subunit delta</fullName>
    </recommendedName>
</protein>
<dbReference type="PANTHER" id="PTHR22781:SF12">
    <property type="entry name" value="AP-3 COMPLEX SUBUNIT DELTA-1"/>
    <property type="match status" value="1"/>
</dbReference>
<feature type="compositionally biased region" description="Basic and acidic residues" evidence="8">
    <location>
        <begin position="866"/>
        <end position="875"/>
    </location>
</feature>
<proteinExistence type="inferred from homology"/>
<evidence type="ECO:0000256" key="8">
    <source>
        <dbReference type="SAM" id="MobiDB-lite"/>
    </source>
</evidence>
<keyword evidence="7" id="KW-0333">Golgi apparatus</keyword>
<comment type="function">
    <text evidence="7">Part of the AP-3 complex, an adaptor-related complex which is not clathrin-associated. The complex is associated with the Golgi region as well as more peripheral structures. It facilitates the budding of vesicles from the Golgi membrane.</text>
</comment>
<keyword evidence="6" id="KW-0472">Membrane</keyword>
<evidence type="ECO:0000256" key="6">
    <source>
        <dbReference type="ARBA" id="ARBA00023136"/>
    </source>
</evidence>
<dbReference type="GO" id="GO:0010008">
    <property type="term" value="C:endosome membrane"/>
    <property type="evidence" value="ECO:0007669"/>
    <property type="project" value="TreeGrafter"/>
</dbReference>
<dbReference type="GO" id="GO:0006896">
    <property type="term" value="P:Golgi to vacuole transport"/>
    <property type="evidence" value="ECO:0007669"/>
    <property type="project" value="TreeGrafter"/>
</dbReference>
<feature type="compositionally biased region" description="Basic and acidic residues" evidence="8">
    <location>
        <begin position="897"/>
        <end position="907"/>
    </location>
</feature>
<keyword evidence="4" id="KW-0677">Repeat</keyword>
<evidence type="ECO:0000256" key="1">
    <source>
        <dbReference type="ARBA" id="ARBA00004308"/>
    </source>
</evidence>
<dbReference type="GO" id="GO:0030123">
    <property type="term" value="C:AP-3 adaptor complex"/>
    <property type="evidence" value="ECO:0007669"/>
    <property type="project" value="InterPro"/>
</dbReference>
<sequence length="907" mass="101195">MWERTLQDLIRGLRANKKDEAKFIARAIDEIRDEVKSKDMDLKAAALLKLLDMLGYDMKWASFNVVEVMSSPKFHVKSVGYLAAIQSFNDDTDVLMLTTNLLKKDLSTTPSEIAITLNGLSQISNHDISRDLAPDIVSMLNHSRAHVRKRAILTFYSLSRRYPEILERGFSRLKEKLDDPDPGISPSPLTSFDTFAKVFQGVVAATVNVLCELALKKPSDYLVLAPQLFHILQTSNNNWMLIKIIKLFGALTPYEPRLVKKLQPPITHIISTTPAISLLYECVRTCILGGMLQGSQGDALARTCVTKLAAFLEDSDQNLKYIALLALVKIVPSHPHLVAEYQSIILASVNDPDITIRMRALELVSEMVNITNIQSIVQQLLSHLAHPTTSQTSAAHSLSLISSEVMPTKASTSGLSPLASTSYRNLLTHRILAMTSKNGYENIDDFEWYFAVLIDLAYVSPIPGPELKDALIDVAVRVRAIRPYTVKLCARLLGDDAYVDSATTSIIPPAGNESSGPAEVLSACAWICGEFAQELANPPQTISCLFQEAAVRLPHRTVAIFVQAVMKVFGAWALQLASKWNDNYLPELKQNAEKIISQLQVLVKHDDFEIQERAANTLQLFTFIQADLTLFKPKFKHVIEMNDGFQELSDMEPEFPKSLYLISPLTMSYELKPVALMAQSSVPVPEGLDLDAWIVPPPREDTITPSDTLKAKKRKGKGKERAKNGVDNVNDEDRLNQTAIEKTPEEMAEEEKRRAERLERMKGDPYYLIDDRPRSAPPPQQESHVNDEDIDSIPVVRLDDLGEHLDFPSIVQPQLKAPRPRPIVEVIGEMPENALKPIASNTSIEESQPAPLRSSKSTPAVLSSFHEYDETEGARTPEPIKVVRSKKKVTSKRKKLKDADGKNDYME</sequence>
<dbReference type="InterPro" id="IPR011989">
    <property type="entry name" value="ARM-like"/>
</dbReference>
<evidence type="ECO:0000256" key="5">
    <source>
        <dbReference type="ARBA" id="ARBA00022927"/>
    </source>
</evidence>
<dbReference type="InterPro" id="IPR017105">
    <property type="entry name" value="AP3_complex_dsu"/>
</dbReference>
<evidence type="ECO:0000256" key="3">
    <source>
        <dbReference type="ARBA" id="ARBA00022448"/>
    </source>
</evidence>
<evidence type="ECO:0000256" key="2">
    <source>
        <dbReference type="ARBA" id="ARBA00006613"/>
    </source>
</evidence>
<evidence type="ECO:0000259" key="9">
    <source>
        <dbReference type="Pfam" id="PF01602"/>
    </source>
</evidence>
<feature type="region of interest" description="Disordered" evidence="8">
    <location>
        <begin position="837"/>
        <end position="907"/>
    </location>
</feature>
<feature type="region of interest" description="Disordered" evidence="8">
    <location>
        <begin position="699"/>
        <end position="789"/>
    </location>
</feature>
<accession>A0AAV5AKB9</accession>
<dbReference type="SUPFAM" id="SSF48371">
    <property type="entry name" value="ARM repeat"/>
    <property type="match status" value="1"/>
</dbReference>
<organism evidence="10 11">
    <name type="scientific">Clathrus columnatus</name>
    <dbReference type="NCBI Taxonomy" id="1419009"/>
    <lineage>
        <taxon>Eukaryota</taxon>
        <taxon>Fungi</taxon>
        <taxon>Dikarya</taxon>
        <taxon>Basidiomycota</taxon>
        <taxon>Agaricomycotina</taxon>
        <taxon>Agaricomycetes</taxon>
        <taxon>Phallomycetidae</taxon>
        <taxon>Phallales</taxon>
        <taxon>Clathraceae</taxon>
        <taxon>Clathrus</taxon>
    </lineage>
</organism>
<feature type="compositionally biased region" description="Basic residues" evidence="8">
    <location>
        <begin position="883"/>
        <end position="896"/>
    </location>
</feature>
<dbReference type="InterPro" id="IPR016024">
    <property type="entry name" value="ARM-type_fold"/>
</dbReference>
<dbReference type="AlphaFoldDB" id="A0AAV5AKB9"/>
<reference evidence="10" key="1">
    <citation type="submission" date="2021-10" db="EMBL/GenBank/DDBJ databases">
        <title>De novo Genome Assembly of Clathrus columnatus (Basidiomycota, Fungi) Using Illumina and Nanopore Sequence Data.</title>
        <authorList>
            <person name="Ogiso-Tanaka E."/>
            <person name="Itagaki H."/>
            <person name="Hosoya T."/>
            <person name="Hosaka K."/>
        </authorList>
    </citation>
    <scope>NUCLEOTIDE SEQUENCE</scope>
    <source>
        <strain evidence="10">MO-923</strain>
    </source>
</reference>
<dbReference type="Proteomes" id="UP001050691">
    <property type="component" value="Unassembled WGS sequence"/>
</dbReference>
<dbReference type="GO" id="GO:0005794">
    <property type="term" value="C:Golgi apparatus"/>
    <property type="evidence" value="ECO:0007669"/>
    <property type="project" value="UniProtKB-SubCell"/>
</dbReference>
<feature type="compositionally biased region" description="Basic and acidic residues" evidence="8">
    <location>
        <begin position="742"/>
        <end position="774"/>
    </location>
</feature>
<comment type="similarity">
    <text evidence="2 7">Belongs to the adaptor complexes large subunit family.</text>
</comment>
<gene>
    <name evidence="10" type="ORF">Clacol_007388</name>
</gene>
<comment type="subcellular location">
    <subcellularLocation>
        <location evidence="1">Endomembrane system</location>
    </subcellularLocation>
    <subcellularLocation>
        <location evidence="7">Golgi apparatus</location>
    </subcellularLocation>
</comment>
<feature type="domain" description="Clathrin/coatomer adaptor adaptin-like N-terminal" evidence="9">
    <location>
        <begin position="21"/>
        <end position="621"/>
    </location>
</feature>
<evidence type="ECO:0000256" key="4">
    <source>
        <dbReference type="ARBA" id="ARBA00022737"/>
    </source>
</evidence>
<dbReference type="Pfam" id="PF01602">
    <property type="entry name" value="Adaptin_N"/>
    <property type="match status" value="1"/>
</dbReference>
<name>A0AAV5AKB9_9AGAM</name>
<keyword evidence="3 7" id="KW-0813">Transport</keyword>
<evidence type="ECO:0000313" key="11">
    <source>
        <dbReference type="Proteomes" id="UP001050691"/>
    </source>
</evidence>
<comment type="subunit">
    <text evidence="7">Adaptor protein complex 3 (AP-3) is a heterotetramer.</text>
</comment>
<evidence type="ECO:0000313" key="10">
    <source>
        <dbReference type="EMBL" id="GJJ13138.1"/>
    </source>
</evidence>
<dbReference type="EMBL" id="BPWL01000008">
    <property type="protein sequence ID" value="GJJ13138.1"/>
    <property type="molecule type" value="Genomic_DNA"/>
</dbReference>
<dbReference type="Gene3D" id="1.25.10.10">
    <property type="entry name" value="Leucine-rich Repeat Variant"/>
    <property type="match status" value="1"/>
</dbReference>
<keyword evidence="5 7" id="KW-0653">Protein transport</keyword>
<dbReference type="GO" id="GO:0006623">
    <property type="term" value="P:protein targeting to vacuole"/>
    <property type="evidence" value="ECO:0007669"/>
    <property type="project" value="TreeGrafter"/>
</dbReference>
<dbReference type="InterPro" id="IPR002553">
    <property type="entry name" value="Clathrin/coatomer_adapt-like_N"/>
</dbReference>
<evidence type="ECO:0000256" key="7">
    <source>
        <dbReference type="PIRNR" id="PIRNR037092"/>
    </source>
</evidence>
<keyword evidence="11" id="KW-1185">Reference proteome</keyword>